<accession>A0AAV8XBU8</accession>
<dbReference type="AlphaFoldDB" id="A0AAV8XBU8"/>
<proteinExistence type="predicted"/>
<gene>
    <name evidence="1" type="ORF">NQ314_012504</name>
</gene>
<protein>
    <submittedName>
        <fullName evidence="1">Uncharacterized protein</fullName>
    </submittedName>
</protein>
<reference evidence="1" key="1">
    <citation type="journal article" date="2023" name="Insect Mol. Biol.">
        <title>Genome sequencing provides insights into the evolution of gene families encoding plant cell wall-degrading enzymes in longhorned beetles.</title>
        <authorList>
            <person name="Shin N.R."/>
            <person name="Okamura Y."/>
            <person name="Kirsch R."/>
            <person name="Pauchet Y."/>
        </authorList>
    </citation>
    <scope>NUCLEOTIDE SEQUENCE</scope>
    <source>
        <strain evidence="1">RBIC_L_NR</strain>
    </source>
</reference>
<evidence type="ECO:0000313" key="1">
    <source>
        <dbReference type="EMBL" id="KAJ8936069.1"/>
    </source>
</evidence>
<dbReference type="EMBL" id="JANEYF010003466">
    <property type="protein sequence ID" value="KAJ8936069.1"/>
    <property type="molecule type" value="Genomic_DNA"/>
</dbReference>
<comment type="caution">
    <text evidence="1">The sequence shown here is derived from an EMBL/GenBank/DDBJ whole genome shotgun (WGS) entry which is preliminary data.</text>
</comment>
<sequence length="77" mass="8726">MTDIKLQLTIPNDRGKLPPSDHPILTLYAKDSQGDDTKIYKKHLRFSVNGSEYIHVYAPTGDVLLTHKFFQANVKGK</sequence>
<dbReference type="Proteomes" id="UP001162156">
    <property type="component" value="Unassembled WGS sequence"/>
</dbReference>
<name>A0AAV8XBU8_9CUCU</name>
<keyword evidence="2" id="KW-1185">Reference proteome</keyword>
<evidence type="ECO:0000313" key="2">
    <source>
        <dbReference type="Proteomes" id="UP001162156"/>
    </source>
</evidence>
<organism evidence="1 2">
    <name type="scientific">Rhamnusium bicolor</name>
    <dbReference type="NCBI Taxonomy" id="1586634"/>
    <lineage>
        <taxon>Eukaryota</taxon>
        <taxon>Metazoa</taxon>
        <taxon>Ecdysozoa</taxon>
        <taxon>Arthropoda</taxon>
        <taxon>Hexapoda</taxon>
        <taxon>Insecta</taxon>
        <taxon>Pterygota</taxon>
        <taxon>Neoptera</taxon>
        <taxon>Endopterygota</taxon>
        <taxon>Coleoptera</taxon>
        <taxon>Polyphaga</taxon>
        <taxon>Cucujiformia</taxon>
        <taxon>Chrysomeloidea</taxon>
        <taxon>Cerambycidae</taxon>
        <taxon>Lepturinae</taxon>
        <taxon>Rhagiini</taxon>
        <taxon>Rhamnusium</taxon>
    </lineage>
</organism>